<comment type="caution">
    <text evidence="2">The sequence shown here is derived from an EMBL/GenBank/DDBJ whole genome shotgun (WGS) entry which is preliminary data.</text>
</comment>
<evidence type="ECO:0000313" key="2">
    <source>
        <dbReference type="EMBL" id="KAK6914178.1"/>
    </source>
</evidence>
<gene>
    <name evidence="2" type="ORF">RJ641_021499</name>
</gene>
<evidence type="ECO:0000313" key="3">
    <source>
        <dbReference type="Proteomes" id="UP001370490"/>
    </source>
</evidence>
<dbReference type="AlphaFoldDB" id="A0AAN8YYF9"/>
<proteinExistence type="predicted"/>
<sequence>METQQSWRLKLSFRNATIFLCFFNVIAVLLLLQGFLSSYSSSFNTNLNSVKLRSIRESEETRRAMQPLELIKRVKEIQQETYTEPEMLEPKETKQTSAIDLTKRLKDIRSLTDAGSVKALEEWRKRKTERQRLRELEKNRTITSQA</sequence>
<keyword evidence="1" id="KW-1133">Transmembrane helix</keyword>
<protein>
    <recommendedName>
        <fullName evidence="4">Transmembrane protein</fullName>
    </recommendedName>
</protein>
<reference evidence="2 3" key="1">
    <citation type="submission" date="2023-12" db="EMBL/GenBank/DDBJ databases">
        <title>A high-quality genome assembly for Dillenia turbinata (Dilleniales).</title>
        <authorList>
            <person name="Chanderbali A."/>
        </authorList>
    </citation>
    <scope>NUCLEOTIDE SEQUENCE [LARGE SCALE GENOMIC DNA]</scope>
    <source>
        <strain evidence="2">LSX21</strain>
        <tissue evidence="2">Leaf</tissue>
    </source>
</reference>
<dbReference type="PANTHER" id="PTHR33344:SF7">
    <property type="entry name" value="TRANSMEMBRANE PROTEIN"/>
    <property type="match status" value="1"/>
</dbReference>
<keyword evidence="1" id="KW-0472">Membrane</keyword>
<feature type="transmembrane region" description="Helical" evidence="1">
    <location>
        <begin position="12"/>
        <end position="36"/>
    </location>
</feature>
<accession>A0AAN8YYF9</accession>
<name>A0AAN8YYF9_9MAGN</name>
<keyword evidence="3" id="KW-1185">Reference proteome</keyword>
<evidence type="ECO:0008006" key="4">
    <source>
        <dbReference type="Google" id="ProtNLM"/>
    </source>
</evidence>
<evidence type="ECO:0000256" key="1">
    <source>
        <dbReference type="SAM" id="Phobius"/>
    </source>
</evidence>
<dbReference type="PANTHER" id="PTHR33344">
    <property type="entry name" value="OS02G0761600 PROTEIN"/>
    <property type="match status" value="1"/>
</dbReference>
<dbReference type="Proteomes" id="UP001370490">
    <property type="component" value="Unassembled WGS sequence"/>
</dbReference>
<dbReference type="EMBL" id="JBAMMX010000026">
    <property type="protein sequence ID" value="KAK6914178.1"/>
    <property type="molecule type" value="Genomic_DNA"/>
</dbReference>
<organism evidence="2 3">
    <name type="scientific">Dillenia turbinata</name>
    <dbReference type="NCBI Taxonomy" id="194707"/>
    <lineage>
        <taxon>Eukaryota</taxon>
        <taxon>Viridiplantae</taxon>
        <taxon>Streptophyta</taxon>
        <taxon>Embryophyta</taxon>
        <taxon>Tracheophyta</taxon>
        <taxon>Spermatophyta</taxon>
        <taxon>Magnoliopsida</taxon>
        <taxon>eudicotyledons</taxon>
        <taxon>Gunneridae</taxon>
        <taxon>Pentapetalae</taxon>
        <taxon>Dilleniales</taxon>
        <taxon>Dilleniaceae</taxon>
        <taxon>Dillenia</taxon>
    </lineage>
</organism>
<keyword evidence="1" id="KW-0812">Transmembrane</keyword>